<feature type="transmembrane region" description="Helical" evidence="2">
    <location>
        <begin position="321"/>
        <end position="338"/>
    </location>
</feature>
<accession>C1B5D1</accession>
<dbReference type="InterPro" id="IPR010640">
    <property type="entry name" value="Low_temperature_requirement_A"/>
</dbReference>
<keyword evidence="2" id="KW-1133">Transmembrane helix</keyword>
<dbReference type="HOGENOM" id="CLU_045667_2_1_11"/>
<feature type="transmembrane region" description="Helical" evidence="2">
    <location>
        <begin position="283"/>
        <end position="301"/>
    </location>
</feature>
<dbReference type="EMBL" id="AP011115">
    <property type="protein sequence ID" value="BAH51057.1"/>
    <property type="molecule type" value="Genomic_DNA"/>
</dbReference>
<dbReference type="PANTHER" id="PTHR36840">
    <property type="entry name" value="BLL5714 PROTEIN"/>
    <property type="match status" value="1"/>
</dbReference>
<name>C1B5D1_RHOOB</name>
<feature type="transmembrane region" description="Helical" evidence="2">
    <location>
        <begin position="215"/>
        <end position="236"/>
    </location>
</feature>
<feature type="transmembrane region" description="Helical" evidence="2">
    <location>
        <begin position="174"/>
        <end position="194"/>
    </location>
</feature>
<evidence type="ECO:0000313" key="4">
    <source>
        <dbReference type="Proteomes" id="UP000002212"/>
    </source>
</evidence>
<dbReference type="RefSeq" id="WP_012690013.1">
    <property type="nucleotide sequence ID" value="NC_012522.1"/>
</dbReference>
<dbReference type="AlphaFoldDB" id="C1B5D1"/>
<proteinExistence type="predicted"/>
<dbReference type="PATRIC" id="fig|632772.20.peg.2934"/>
<feature type="transmembrane region" description="Helical" evidence="2">
    <location>
        <begin position="93"/>
        <end position="110"/>
    </location>
</feature>
<evidence type="ECO:0000256" key="1">
    <source>
        <dbReference type="SAM" id="MobiDB-lite"/>
    </source>
</evidence>
<protein>
    <submittedName>
        <fullName evidence="3">Hypothetical membrane protein</fullName>
    </submittedName>
</protein>
<feature type="transmembrane region" description="Helical" evidence="2">
    <location>
        <begin position="345"/>
        <end position="363"/>
    </location>
</feature>
<feature type="transmembrane region" description="Helical" evidence="2">
    <location>
        <begin position="64"/>
        <end position="81"/>
    </location>
</feature>
<feature type="transmembrane region" description="Helical" evidence="2">
    <location>
        <begin position="242"/>
        <end position="262"/>
    </location>
</feature>
<feature type="transmembrane region" description="Helical" evidence="2">
    <location>
        <begin position="369"/>
        <end position="385"/>
    </location>
</feature>
<evidence type="ECO:0000256" key="2">
    <source>
        <dbReference type="SAM" id="Phobius"/>
    </source>
</evidence>
<feature type="transmembrane region" description="Helical" evidence="2">
    <location>
        <begin position="148"/>
        <end position="168"/>
    </location>
</feature>
<dbReference type="PANTHER" id="PTHR36840:SF1">
    <property type="entry name" value="BLL5714 PROTEIN"/>
    <property type="match status" value="1"/>
</dbReference>
<keyword evidence="2" id="KW-0812">Transmembrane</keyword>
<evidence type="ECO:0000313" key="3">
    <source>
        <dbReference type="EMBL" id="BAH51057.1"/>
    </source>
</evidence>
<sequence>MWEPESREDVDDEHIGPLPLKRDPRDPRVSPLELFFDLVYVFGIGQLVHHLVEHLTWTGLAQTLVLYAAVFLAWSYTSWAGSLTDPDRSQVRMMLLVIMVLGLFMNVAAPEAFGEAGWLFVATYLTIQIGRTLWLLTTGLDDVMRRHFQRALVWLVTTAPLWITGAVVDGPARLILWGIATVIDLLGLLAAHPLPGKRFHSERVDFAAEHQFERARLFFIIALGETVLTTGSAVASAPLGPMTLFTGAVAVIGTIAVWWVYFRRSEPRAVSQAIVGRDPVRTSRYAINTLLVMVAGLLAIAVGDELVIAHPIGHTDAVTNAFLFGGPFLFFAAQTWYMRAVMREVPISRPIALVTLVVLAVATLPTPPYLAGCAALAVVLGVAIADGRRATAEEAHAASLGIGE</sequence>
<keyword evidence="2" id="KW-0472">Membrane</keyword>
<organism evidence="3 4">
    <name type="scientific">Rhodococcus opacus (strain B4)</name>
    <dbReference type="NCBI Taxonomy" id="632772"/>
    <lineage>
        <taxon>Bacteria</taxon>
        <taxon>Bacillati</taxon>
        <taxon>Actinomycetota</taxon>
        <taxon>Actinomycetes</taxon>
        <taxon>Mycobacteriales</taxon>
        <taxon>Nocardiaceae</taxon>
        <taxon>Rhodococcus</taxon>
    </lineage>
</organism>
<feature type="transmembrane region" description="Helical" evidence="2">
    <location>
        <begin position="116"/>
        <end position="136"/>
    </location>
</feature>
<gene>
    <name evidence="3" type="ordered locus">ROP_28100</name>
</gene>
<dbReference type="Pfam" id="PF06772">
    <property type="entry name" value="LtrA"/>
    <property type="match status" value="1"/>
</dbReference>
<dbReference type="Proteomes" id="UP000002212">
    <property type="component" value="Chromosome"/>
</dbReference>
<feature type="region of interest" description="Disordered" evidence="1">
    <location>
        <begin position="1"/>
        <end position="22"/>
    </location>
</feature>
<reference evidence="3 4" key="1">
    <citation type="submission" date="2009-03" db="EMBL/GenBank/DDBJ databases">
        <title>Comparison of the complete genome sequences of Rhodococcus erythropolis PR4 and Rhodococcus opacus B4.</title>
        <authorList>
            <person name="Takarada H."/>
            <person name="Sekine M."/>
            <person name="Hosoyama A."/>
            <person name="Yamada R."/>
            <person name="Fujisawa T."/>
            <person name="Omata S."/>
            <person name="Shimizu A."/>
            <person name="Tsukatani N."/>
            <person name="Tanikawa S."/>
            <person name="Fujita N."/>
            <person name="Harayama S."/>
        </authorList>
    </citation>
    <scope>NUCLEOTIDE SEQUENCE [LARGE SCALE GENOMIC DNA]</scope>
    <source>
        <strain evidence="3 4">B4</strain>
    </source>
</reference>
<dbReference type="KEGG" id="rop:ROP_28100"/>
<dbReference type="OrthoDB" id="7698234at2"/>